<keyword evidence="2" id="KW-1185">Reference proteome</keyword>
<organism evidence="1 2">
    <name type="scientific">Racocetra persica</name>
    <dbReference type="NCBI Taxonomy" id="160502"/>
    <lineage>
        <taxon>Eukaryota</taxon>
        <taxon>Fungi</taxon>
        <taxon>Fungi incertae sedis</taxon>
        <taxon>Mucoromycota</taxon>
        <taxon>Glomeromycotina</taxon>
        <taxon>Glomeromycetes</taxon>
        <taxon>Diversisporales</taxon>
        <taxon>Gigasporaceae</taxon>
        <taxon>Racocetra</taxon>
    </lineage>
</organism>
<gene>
    <name evidence="1" type="ORF">RPERSI_LOCUS465</name>
</gene>
<accession>A0ACA9KE27</accession>
<proteinExistence type="predicted"/>
<dbReference type="Proteomes" id="UP000789920">
    <property type="component" value="Unassembled WGS sequence"/>
</dbReference>
<name>A0ACA9KE27_9GLOM</name>
<sequence length="72" mass="8450">MNDDESALKDSIYNIFLYVALEVLNKWLYIITADIYILCIIITKMSTRKPQYGESMYRSNRPTVFYSTKIIG</sequence>
<evidence type="ECO:0000313" key="2">
    <source>
        <dbReference type="Proteomes" id="UP000789920"/>
    </source>
</evidence>
<dbReference type="EMBL" id="CAJVQC010000374">
    <property type="protein sequence ID" value="CAG8468429.1"/>
    <property type="molecule type" value="Genomic_DNA"/>
</dbReference>
<protein>
    <submittedName>
        <fullName evidence="1">18829_t:CDS:1</fullName>
    </submittedName>
</protein>
<comment type="caution">
    <text evidence="1">The sequence shown here is derived from an EMBL/GenBank/DDBJ whole genome shotgun (WGS) entry which is preliminary data.</text>
</comment>
<reference evidence="1" key="1">
    <citation type="submission" date="2021-06" db="EMBL/GenBank/DDBJ databases">
        <authorList>
            <person name="Kallberg Y."/>
            <person name="Tangrot J."/>
            <person name="Rosling A."/>
        </authorList>
    </citation>
    <scope>NUCLEOTIDE SEQUENCE</scope>
    <source>
        <strain evidence="1">MA461A</strain>
    </source>
</reference>
<evidence type="ECO:0000313" key="1">
    <source>
        <dbReference type="EMBL" id="CAG8468429.1"/>
    </source>
</evidence>